<dbReference type="GO" id="GO:0019171">
    <property type="term" value="F:(3R)-hydroxyacyl-[acyl-carrier-protein] dehydratase activity"/>
    <property type="evidence" value="ECO:0007669"/>
    <property type="project" value="UniProtKB-EC"/>
</dbReference>
<dbReference type="EMBL" id="VOGB01000005">
    <property type="protein sequence ID" value="MQM73379.1"/>
    <property type="molecule type" value="Genomic_DNA"/>
</dbReference>
<dbReference type="InterPro" id="IPR029069">
    <property type="entry name" value="HotDog_dom_sf"/>
</dbReference>
<reference evidence="11" key="1">
    <citation type="journal article" date="2020" name="Appl. Environ. Microbiol.">
        <title>Medium-Chain Fatty Acid Synthesis by 'Candidatus Weimeria bifida' gen. nov., sp. nov., and 'Candidatus Pseudoramibacter fermentans' sp. nov.</title>
        <authorList>
            <person name="Scarborough M.J."/>
            <person name="Myers K.S."/>
            <person name="Donohue T.J."/>
            <person name="Noguera D.R."/>
        </authorList>
    </citation>
    <scope>NUCLEOTIDE SEQUENCE</scope>
    <source>
        <strain evidence="11">EUB1.1</strain>
    </source>
</reference>
<keyword evidence="7 10" id="KW-0443">Lipid metabolism</keyword>
<evidence type="ECO:0000256" key="10">
    <source>
        <dbReference type="HAMAP-Rule" id="MF_00406"/>
    </source>
</evidence>
<dbReference type="Gene3D" id="3.10.129.10">
    <property type="entry name" value="Hotdog Thioesterase"/>
    <property type="match status" value="1"/>
</dbReference>
<dbReference type="InterPro" id="IPR010084">
    <property type="entry name" value="FabZ"/>
</dbReference>
<evidence type="ECO:0000256" key="9">
    <source>
        <dbReference type="ARBA" id="ARBA00025049"/>
    </source>
</evidence>
<dbReference type="EC" id="4.2.1.59" evidence="10"/>
<keyword evidence="8 10" id="KW-0456">Lyase</keyword>
<comment type="function">
    <text evidence="9 10">Involved in unsaturated fatty acids biosynthesis. Catalyzes the dehydration of short chain beta-hydroxyacyl-ACPs and long chain saturated and unsaturated beta-hydroxyacyl-ACPs.</text>
</comment>
<dbReference type="PANTHER" id="PTHR30272">
    <property type="entry name" value="3-HYDROXYACYL-[ACYL-CARRIER-PROTEIN] DEHYDRATASE"/>
    <property type="match status" value="1"/>
</dbReference>
<dbReference type="GO" id="GO:0009245">
    <property type="term" value="P:lipid A biosynthetic process"/>
    <property type="evidence" value="ECO:0007669"/>
    <property type="project" value="UniProtKB-UniRule"/>
</dbReference>
<dbReference type="SUPFAM" id="SSF54637">
    <property type="entry name" value="Thioesterase/thiol ester dehydrase-isomerase"/>
    <property type="match status" value="1"/>
</dbReference>
<dbReference type="GO" id="GO:0016020">
    <property type="term" value="C:membrane"/>
    <property type="evidence" value="ECO:0007669"/>
    <property type="project" value="GOC"/>
</dbReference>
<feature type="active site" evidence="10">
    <location>
        <position position="57"/>
    </location>
</feature>
<name>A0A6L5GSY6_9FIRM</name>
<evidence type="ECO:0000256" key="3">
    <source>
        <dbReference type="ARBA" id="ARBA00009174"/>
    </source>
</evidence>
<dbReference type="InterPro" id="IPR013114">
    <property type="entry name" value="FabA_FabZ"/>
</dbReference>
<dbReference type="HAMAP" id="MF_00406">
    <property type="entry name" value="FabZ"/>
    <property type="match status" value="1"/>
</dbReference>
<evidence type="ECO:0000256" key="4">
    <source>
        <dbReference type="ARBA" id="ARBA00022490"/>
    </source>
</evidence>
<dbReference type="Proteomes" id="UP000473648">
    <property type="component" value="Unassembled WGS sequence"/>
</dbReference>
<evidence type="ECO:0000256" key="1">
    <source>
        <dbReference type="ARBA" id="ARBA00001055"/>
    </source>
</evidence>
<dbReference type="AlphaFoldDB" id="A0A6L5GSY6"/>
<proteinExistence type="inferred from homology"/>
<evidence type="ECO:0000256" key="8">
    <source>
        <dbReference type="ARBA" id="ARBA00023239"/>
    </source>
</evidence>
<gene>
    <name evidence="10 11" type="primary">fabZ</name>
    <name evidence="11" type="ORF">FRC53_08225</name>
</gene>
<dbReference type="CDD" id="cd01288">
    <property type="entry name" value="FabZ"/>
    <property type="match status" value="1"/>
</dbReference>
<protein>
    <recommendedName>
        <fullName evidence="10">3-hydroxyacyl-[acyl-carrier-protein] dehydratase FabZ</fullName>
        <ecNumber evidence="10">4.2.1.59</ecNumber>
    </recommendedName>
    <alternativeName>
        <fullName evidence="10">(3R)-hydroxymyristoyl-[acyl-carrier-protein] dehydratase</fullName>
        <shortName evidence="10">(3R)-hydroxymyristoyl-ACP dehydrase</shortName>
    </alternativeName>
    <alternativeName>
        <fullName evidence="10">Beta-hydroxyacyl-ACP dehydratase</fullName>
    </alternativeName>
</protein>
<keyword evidence="4 10" id="KW-0963">Cytoplasm</keyword>
<dbReference type="NCBIfam" id="NF000582">
    <property type="entry name" value="PRK00006.1"/>
    <property type="match status" value="1"/>
</dbReference>
<keyword evidence="5 10" id="KW-0444">Lipid biosynthesis</keyword>
<comment type="similarity">
    <text evidence="3 10">Belongs to the thioester dehydratase family. FabZ subfamily.</text>
</comment>
<dbReference type="PANTHER" id="PTHR30272:SF1">
    <property type="entry name" value="3-HYDROXYACYL-[ACYL-CARRIER-PROTEIN] DEHYDRATASE"/>
    <property type="match status" value="1"/>
</dbReference>
<organism evidence="11 12">
    <name type="scientific">Candidatus Pseudoramibacter fermentans</name>
    <dbReference type="NCBI Taxonomy" id="2594427"/>
    <lineage>
        <taxon>Bacteria</taxon>
        <taxon>Bacillati</taxon>
        <taxon>Bacillota</taxon>
        <taxon>Clostridia</taxon>
        <taxon>Eubacteriales</taxon>
        <taxon>Eubacteriaceae</taxon>
        <taxon>Pseudoramibacter</taxon>
    </lineage>
</organism>
<comment type="catalytic activity">
    <reaction evidence="1 10">
        <text>a (3R)-hydroxyacyl-[ACP] = a (2E)-enoyl-[ACP] + H2O</text>
        <dbReference type="Rhea" id="RHEA:13097"/>
        <dbReference type="Rhea" id="RHEA-COMP:9925"/>
        <dbReference type="Rhea" id="RHEA-COMP:9945"/>
        <dbReference type="ChEBI" id="CHEBI:15377"/>
        <dbReference type="ChEBI" id="CHEBI:78784"/>
        <dbReference type="ChEBI" id="CHEBI:78827"/>
        <dbReference type="EC" id="4.2.1.59"/>
    </reaction>
</comment>
<accession>A0A6L5GSY6</accession>
<evidence type="ECO:0000256" key="2">
    <source>
        <dbReference type="ARBA" id="ARBA00004496"/>
    </source>
</evidence>
<dbReference type="Pfam" id="PF07977">
    <property type="entry name" value="FabA"/>
    <property type="match status" value="1"/>
</dbReference>
<evidence type="ECO:0000256" key="7">
    <source>
        <dbReference type="ARBA" id="ARBA00023098"/>
    </source>
</evidence>
<comment type="subcellular location">
    <subcellularLocation>
        <location evidence="2 10">Cytoplasm</location>
    </subcellularLocation>
</comment>
<keyword evidence="12" id="KW-1185">Reference proteome</keyword>
<keyword evidence="6 10" id="KW-0441">Lipid A biosynthesis</keyword>
<comment type="caution">
    <text evidence="11">The sequence shown here is derived from an EMBL/GenBank/DDBJ whole genome shotgun (WGS) entry which is preliminary data.</text>
</comment>
<dbReference type="NCBIfam" id="TIGR01750">
    <property type="entry name" value="fabZ"/>
    <property type="match status" value="1"/>
</dbReference>
<sequence>MSETTREPHELSAAQIQEILPHRYPFLLVDRILDYIPGEMAIGRKCVSNNEMQFLGHFPGYPVMPGVLLIEAMAQVGAVAMLSLPENKGKLAFFGGIKNARFKRQVVPGDVVEITTEITNTRGPLGTGKGTCRVDGKVVARAEITFALSDPTAEA</sequence>
<evidence type="ECO:0000313" key="11">
    <source>
        <dbReference type="EMBL" id="MQM73379.1"/>
    </source>
</evidence>
<dbReference type="FunFam" id="3.10.129.10:FF:000001">
    <property type="entry name" value="3-hydroxyacyl-[acyl-carrier-protein] dehydratase FabZ"/>
    <property type="match status" value="1"/>
</dbReference>
<dbReference type="GO" id="GO:0006633">
    <property type="term" value="P:fatty acid biosynthetic process"/>
    <property type="evidence" value="ECO:0007669"/>
    <property type="project" value="UniProtKB-UniRule"/>
</dbReference>
<evidence type="ECO:0000256" key="6">
    <source>
        <dbReference type="ARBA" id="ARBA00022556"/>
    </source>
</evidence>
<dbReference type="GO" id="GO:0005737">
    <property type="term" value="C:cytoplasm"/>
    <property type="evidence" value="ECO:0007669"/>
    <property type="project" value="UniProtKB-SubCell"/>
</dbReference>
<evidence type="ECO:0000313" key="12">
    <source>
        <dbReference type="Proteomes" id="UP000473648"/>
    </source>
</evidence>
<evidence type="ECO:0000256" key="5">
    <source>
        <dbReference type="ARBA" id="ARBA00022516"/>
    </source>
</evidence>